<evidence type="ECO:0000313" key="3">
    <source>
        <dbReference type="EMBL" id="GHD21243.1"/>
    </source>
</evidence>
<dbReference type="GO" id="GO:0032196">
    <property type="term" value="P:transposition"/>
    <property type="evidence" value="ECO:0007669"/>
    <property type="project" value="TreeGrafter"/>
</dbReference>
<proteinExistence type="predicted"/>
<dbReference type="InterPro" id="IPR001584">
    <property type="entry name" value="Integrase_cat-core"/>
</dbReference>
<comment type="caution">
    <text evidence="3">The sequence shown here is derived from an EMBL/GenBank/DDBJ whole genome shotgun (WGS) entry which is preliminary data.</text>
</comment>
<dbReference type="PANTHER" id="PTHR10948">
    <property type="entry name" value="TRANSPOSASE"/>
    <property type="match status" value="1"/>
</dbReference>
<keyword evidence="1" id="KW-0233">DNA recombination</keyword>
<dbReference type="GO" id="GO:0004803">
    <property type="term" value="F:transposase activity"/>
    <property type="evidence" value="ECO:0007669"/>
    <property type="project" value="TreeGrafter"/>
</dbReference>
<organism evidence="3 4">
    <name type="scientific">Tianweitania populi</name>
    <dbReference type="NCBI Taxonomy" id="1607949"/>
    <lineage>
        <taxon>Bacteria</taxon>
        <taxon>Pseudomonadati</taxon>
        <taxon>Pseudomonadota</taxon>
        <taxon>Alphaproteobacteria</taxon>
        <taxon>Hyphomicrobiales</taxon>
        <taxon>Phyllobacteriaceae</taxon>
        <taxon>Tianweitania</taxon>
    </lineage>
</organism>
<name>A0A8J3DSL7_9HYPH</name>
<protein>
    <submittedName>
        <fullName evidence="3">IS30 family transposase</fullName>
    </submittedName>
</protein>
<dbReference type="GO" id="GO:0015074">
    <property type="term" value="P:DNA integration"/>
    <property type="evidence" value="ECO:0007669"/>
    <property type="project" value="InterPro"/>
</dbReference>
<dbReference type="PROSITE" id="PS50994">
    <property type="entry name" value="INTEGRASE"/>
    <property type="match status" value="1"/>
</dbReference>
<dbReference type="InterPro" id="IPR012337">
    <property type="entry name" value="RNaseH-like_sf"/>
</dbReference>
<reference evidence="3" key="1">
    <citation type="journal article" date="2014" name="Int. J. Syst. Evol. Microbiol.">
        <title>Complete genome sequence of Corynebacterium casei LMG S-19264T (=DSM 44701T), isolated from a smear-ripened cheese.</title>
        <authorList>
            <consortium name="US DOE Joint Genome Institute (JGI-PGF)"/>
            <person name="Walter F."/>
            <person name="Albersmeier A."/>
            <person name="Kalinowski J."/>
            <person name="Ruckert C."/>
        </authorList>
    </citation>
    <scope>NUCLEOTIDE SEQUENCE</scope>
    <source>
        <strain evidence="3">KCTC 42249</strain>
    </source>
</reference>
<evidence type="ECO:0000256" key="1">
    <source>
        <dbReference type="ARBA" id="ARBA00023172"/>
    </source>
</evidence>
<dbReference type="InterPro" id="IPR051917">
    <property type="entry name" value="Transposase-Integrase"/>
</dbReference>
<keyword evidence="4" id="KW-1185">Reference proteome</keyword>
<dbReference type="InterPro" id="IPR025246">
    <property type="entry name" value="IS30-like_HTH"/>
</dbReference>
<sequence>MERTYSQVDLDERRKIARWRQAGVGVNAIAEKLGRHRSTIFRELRRNRFQDVEMPDLTGYYCVTADGFAKERRRRYSKLVRHPQLRAAIVERIKHGWSPQQIAGRLAYEGSSIRVCHETIYRFAYSPDGREMKLWRHLPEARARRRPRHARRRHGRRFSPELSILHRPDVVRDRKQLGHWECDLIQFRKKFGKANVTSLVERVSRFAVFLHNNDRQSRPIMEGLIDALSALPHAARRSITFDRGTEFMDWPYLQAGLGVQTWFCDPQSPWQKGTVENTNRRVRKWLPRDADPLAFDDDHLKQVCAHLNSTPRKCLGFRTPAEVFRRKMMAASR</sequence>
<dbReference type="InterPro" id="IPR053392">
    <property type="entry name" value="Transposase_IS30-like"/>
</dbReference>
<dbReference type="Proteomes" id="UP000630142">
    <property type="component" value="Unassembled WGS sequence"/>
</dbReference>
<reference evidence="3" key="2">
    <citation type="submission" date="2020-09" db="EMBL/GenBank/DDBJ databases">
        <authorList>
            <person name="Sun Q."/>
            <person name="Kim S."/>
        </authorList>
    </citation>
    <scope>NUCLEOTIDE SEQUENCE</scope>
    <source>
        <strain evidence="3">KCTC 42249</strain>
    </source>
</reference>
<dbReference type="Gene3D" id="3.30.420.10">
    <property type="entry name" value="Ribonuclease H-like superfamily/Ribonuclease H"/>
    <property type="match status" value="1"/>
</dbReference>
<dbReference type="PANTHER" id="PTHR10948:SF23">
    <property type="entry name" value="TRANSPOSASE INSI FOR INSERTION SEQUENCE ELEMENT IS30A-RELATED"/>
    <property type="match status" value="1"/>
</dbReference>
<accession>A0A8J3DSL7</accession>
<dbReference type="InterPro" id="IPR036397">
    <property type="entry name" value="RNaseH_sf"/>
</dbReference>
<dbReference type="EMBL" id="BMZQ01000003">
    <property type="protein sequence ID" value="GHD21243.1"/>
    <property type="molecule type" value="Genomic_DNA"/>
</dbReference>
<dbReference type="RefSeq" id="WP_189506409.1">
    <property type="nucleotide sequence ID" value="NZ_BMZQ01000003.1"/>
</dbReference>
<gene>
    <name evidence="3" type="ORF">GCM10016234_34700</name>
</gene>
<feature type="domain" description="Integrase catalytic" evidence="2">
    <location>
        <begin position="164"/>
        <end position="328"/>
    </location>
</feature>
<evidence type="ECO:0000259" key="2">
    <source>
        <dbReference type="PROSITE" id="PS50994"/>
    </source>
</evidence>
<evidence type="ECO:0000313" key="4">
    <source>
        <dbReference type="Proteomes" id="UP000630142"/>
    </source>
</evidence>
<dbReference type="NCBIfam" id="NF033563">
    <property type="entry name" value="transpos_IS30"/>
    <property type="match status" value="1"/>
</dbReference>
<dbReference type="SUPFAM" id="SSF53098">
    <property type="entry name" value="Ribonuclease H-like"/>
    <property type="match status" value="1"/>
</dbReference>
<dbReference type="Pfam" id="PF13936">
    <property type="entry name" value="HTH_38"/>
    <property type="match status" value="1"/>
</dbReference>
<dbReference type="GO" id="GO:0005829">
    <property type="term" value="C:cytosol"/>
    <property type="evidence" value="ECO:0007669"/>
    <property type="project" value="TreeGrafter"/>
</dbReference>
<dbReference type="AlphaFoldDB" id="A0A8J3DSL7"/>
<dbReference type="GO" id="GO:0006310">
    <property type="term" value="P:DNA recombination"/>
    <property type="evidence" value="ECO:0007669"/>
    <property type="project" value="UniProtKB-KW"/>
</dbReference>
<dbReference type="Pfam" id="PF00665">
    <property type="entry name" value="rve"/>
    <property type="match status" value="1"/>
</dbReference>
<dbReference type="GO" id="GO:0003676">
    <property type="term" value="F:nucleic acid binding"/>
    <property type="evidence" value="ECO:0007669"/>
    <property type="project" value="InterPro"/>
</dbReference>